<protein>
    <submittedName>
        <fullName evidence="1">Uncharacterized protein</fullName>
    </submittedName>
</protein>
<dbReference type="EMBL" id="JALJEJ010000003">
    <property type="protein sequence ID" value="MCJ8209673.1"/>
    <property type="molecule type" value="Genomic_DNA"/>
</dbReference>
<evidence type="ECO:0000313" key="1">
    <source>
        <dbReference type="EMBL" id="MCJ8209673.1"/>
    </source>
</evidence>
<proteinExistence type="predicted"/>
<gene>
    <name evidence="1" type="ORF">MUY27_08130</name>
</gene>
<dbReference type="RefSeq" id="WP_245129506.1">
    <property type="nucleotide sequence ID" value="NZ_JALJEJ010000003.1"/>
</dbReference>
<sequence>MIYHTDLMACLLAEQSEKKAELDRHIQFDWLGVDDTYAKTLKRYHKMKKLAKRIIQIQNLVDNWSNCAPLPEILGTGVREITTN</sequence>
<dbReference type="AlphaFoldDB" id="A0A9X2BCV2"/>
<comment type="caution">
    <text evidence="1">The sequence shown here is derived from an EMBL/GenBank/DDBJ whole genome shotgun (WGS) entry which is preliminary data.</text>
</comment>
<accession>A0A9X2BCV2</accession>
<evidence type="ECO:0000313" key="2">
    <source>
        <dbReference type="Proteomes" id="UP001139450"/>
    </source>
</evidence>
<organism evidence="1 2">
    <name type="scientific">Mucilaginibacter straminoryzae</name>
    <dbReference type="NCBI Taxonomy" id="2932774"/>
    <lineage>
        <taxon>Bacteria</taxon>
        <taxon>Pseudomonadati</taxon>
        <taxon>Bacteroidota</taxon>
        <taxon>Sphingobacteriia</taxon>
        <taxon>Sphingobacteriales</taxon>
        <taxon>Sphingobacteriaceae</taxon>
        <taxon>Mucilaginibacter</taxon>
    </lineage>
</organism>
<dbReference type="Proteomes" id="UP001139450">
    <property type="component" value="Unassembled WGS sequence"/>
</dbReference>
<name>A0A9X2BCV2_9SPHI</name>
<keyword evidence="2" id="KW-1185">Reference proteome</keyword>
<reference evidence="1" key="1">
    <citation type="submission" date="2022-04" db="EMBL/GenBank/DDBJ databases">
        <title>Mucilaginibacter sp. RS28 isolated from freshwater.</title>
        <authorList>
            <person name="Ko S.-R."/>
        </authorList>
    </citation>
    <scope>NUCLEOTIDE SEQUENCE</scope>
    <source>
        <strain evidence="1">RS28</strain>
    </source>
</reference>